<dbReference type="Proteomes" id="UP000254808">
    <property type="component" value="Chromosome"/>
</dbReference>
<name>A0A345UN86_9BACT</name>
<reference evidence="2 3" key="1">
    <citation type="submission" date="2018-03" db="EMBL/GenBank/DDBJ databases">
        <title>Phenotypic and genomic properties of Cyclonatronum proteinivorum gen. nov., sp. nov., a haloalkaliphilic bacteroidete from soda lakes possessing Na+-translocating rhodopsin.</title>
        <authorList>
            <person name="Toshchakov S.V."/>
            <person name="Korzhenkov A."/>
            <person name="Samarov N.I."/>
            <person name="Kublanov I.V."/>
            <person name="Muntyan M.S."/>
            <person name="Sorokin D.Y."/>
        </authorList>
    </citation>
    <scope>NUCLEOTIDE SEQUENCE [LARGE SCALE GENOMIC DNA]</scope>
    <source>
        <strain evidence="2 3">Omega</strain>
    </source>
</reference>
<organism evidence="2 3">
    <name type="scientific">Cyclonatronum proteinivorum</name>
    <dbReference type="NCBI Taxonomy" id="1457365"/>
    <lineage>
        <taxon>Bacteria</taxon>
        <taxon>Pseudomonadati</taxon>
        <taxon>Balneolota</taxon>
        <taxon>Balneolia</taxon>
        <taxon>Balneolales</taxon>
        <taxon>Cyclonatronaceae</taxon>
        <taxon>Cyclonatronum</taxon>
    </lineage>
</organism>
<dbReference type="OrthoDB" id="1522587at2"/>
<feature type="compositionally biased region" description="Acidic residues" evidence="1">
    <location>
        <begin position="345"/>
        <end position="360"/>
    </location>
</feature>
<feature type="compositionally biased region" description="Acidic residues" evidence="1">
    <location>
        <begin position="245"/>
        <end position="254"/>
    </location>
</feature>
<evidence type="ECO:0000313" key="2">
    <source>
        <dbReference type="EMBL" id="AXJ01938.1"/>
    </source>
</evidence>
<evidence type="ECO:0000256" key="1">
    <source>
        <dbReference type="SAM" id="MobiDB-lite"/>
    </source>
</evidence>
<dbReference type="EMBL" id="CP027806">
    <property type="protein sequence ID" value="AXJ01938.1"/>
    <property type="molecule type" value="Genomic_DNA"/>
</dbReference>
<gene>
    <name evidence="2" type="ORF">CYPRO_2696</name>
</gene>
<dbReference type="RefSeq" id="WP_114985081.1">
    <property type="nucleotide sequence ID" value="NZ_CP027806.1"/>
</dbReference>
<accession>A0A345UN86</accession>
<feature type="region of interest" description="Disordered" evidence="1">
    <location>
        <begin position="245"/>
        <end position="487"/>
    </location>
</feature>
<protein>
    <submittedName>
        <fullName evidence="2">Uncharacterized protein</fullName>
    </submittedName>
</protein>
<sequence length="569" mass="64732">MDQLVHQITSRLCRKLNEEQPYYTPADLTEAGMPDFLVSRIRLELEHNLRDSIVPPDSDWASMSAPDVRQAWALFLDAINGQVRLPHAFTRGVVESAVADLVDLLSQPLAHYPPYLFGTASALSYEEVQAQMRLVVVYPHLGLFLPRYMLKRGLNEISIDTYRHLLTQLDSRVCRNYSPLNWVQLLEPLFTLCGGEVEGELLARFFTEKKLPDQARWLRQIQDPLDSQQLVELLSRPVYRYDEPEAEAEAETDTTESASPQTEPEPKPEDDEPSRTDSLKTKVIPGSIAGAAFRESGPKKASSPTEQTAQHEDATVHEPTNLPEQSAEPHGSESEPQERPKNPSDEFENDGAPQGEDEQDVPLYQRLALDDDDNDDDETEADDASEHALPQAPAESGHPDTEDEGDEPDEPLSLPRFRNEESYPEEATEDASHENIRPIAGSETEGDIDDDDDDDEDNIPLWQRLRVDDDENEAEPHPPQTIGPAPDNARFEELYSFLQSDEDRFLREIFDSDRRAYIGALEQLSGFDNWRKAGKYLTNEIFRRYEIDMYKDVSIDFTDQLHRFFKNHA</sequence>
<dbReference type="AlphaFoldDB" id="A0A345UN86"/>
<keyword evidence="3" id="KW-1185">Reference proteome</keyword>
<feature type="compositionally biased region" description="Acidic residues" evidence="1">
    <location>
        <begin position="444"/>
        <end position="458"/>
    </location>
</feature>
<feature type="compositionally biased region" description="Acidic residues" evidence="1">
    <location>
        <begin position="401"/>
        <end position="410"/>
    </location>
</feature>
<feature type="compositionally biased region" description="Acidic residues" evidence="1">
    <location>
        <begin position="370"/>
        <end position="383"/>
    </location>
</feature>
<proteinExistence type="predicted"/>
<feature type="compositionally biased region" description="Basic and acidic residues" evidence="1">
    <location>
        <begin position="330"/>
        <end position="344"/>
    </location>
</feature>
<evidence type="ECO:0000313" key="3">
    <source>
        <dbReference type="Proteomes" id="UP000254808"/>
    </source>
</evidence>
<dbReference type="KEGG" id="cprv:CYPRO_2696"/>